<dbReference type="EMBL" id="CP108253">
    <property type="protein sequence ID" value="WTU38993.1"/>
    <property type="molecule type" value="Genomic_DNA"/>
</dbReference>
<organism evidence="2">
    <name type="scientific">Streptomyces sp. NBC_00060</name>
    <dbReference type="NCBI Taxonomy" id="2975636"/>
    <lineage>
        <taxon>Bacteria</taxon>
        <taxon>Bacillati</taxon>
        <taxon>Actinomycetota</taxon>
        <taxon>Actinomycetes</taxon>
        <taxon>Kitasatosporales</taxon>
        <taxon>Streptomycetaceae</taxon>
        <taxon>Streptomyces</taxon>
    </lineage>
</organism>
<feature type="region of interest" description="Disordered" evidence="1">
    <location>
        <begin position="1"/>
        <end position="23"/>
    </location>
</feature>
<evidence type="ECO:0000256" key="1">
    <source>
        <dbReference type="SAM" id="MobiDB-lite"/>
    </source>
</evidence>
<proteinExistence type="predicted"/>
<protein>
    <submittedName>
        <fullName evidence="2">Carbohydrate-binding protein</fullName>
    </submittedName>
</protein>
<dbReference type="AlphaFoldDB" id="A0AAU2GVA6"/>
<dbReference type="Gene3D" id="2.10.10.20">
    <property type="entry name" value="Carbohydrate-binding module superfamily 5/12"/>
    <property type="match status" value="1"/>
</dbReference>
<gene>
    <name evidence="2" type="ORF">OHV25_05075</name>
</gene>
<reference evidence="2" key="1">
    <citation type="submission" date="2022-10" db="EMBL/GenBank/DDBJ databases">
        <title>The complete genomes of actinobacterial strains from the NBC collection.</title>
        <authorList>
            <person name="Joergensen T.S."/>
            <person name="Alvarez Arevalo M."/>
            <person name="Sterndorff E.B."/>
            <person name="Faurdal D."/>
            <person name="Vuksanovic O."/>
            <person name="Mourched A.-S."/>
            <person name="Charusanti P."/>
            <person name="Shaw S."/>
            <person name="Blin K."/>
            <person name="Weber T."/>
        </authorList>
    </citation>
    <scope>NUCLEOTIDE SEQUENCE</scope>
    <source>
        <strain evidence="2">NBC_00060</strain>
    </source>
</reference>
<name>A0AAU2GVA6_9ACTN</name>
<dbReference type="SUPFAM" id="SSF51055">
    <property type="entry name" value="Carbohydrate binding domain"/>
    <property type="match status" value="1"/>
</dbReference>
<dbReference type="CDD" id="cd12215">
    <property type="entry name" value="ChiC_BD"/>
    <property type="match status" value="1"/>
</dbReference>
<accession>A0AAU2GVA6</accession>
<dbReference type="GO" id="GO:0005975">
    <property type="term" value="P:carbohydrate metabolic process"/>
    <property type="evidence" value="ECO:0007669"/>
    <property type="project" value="InterPro"/>
</dbReference>
<dbReference type="InterPro" id="IPR036573">
    <property type="entry name" value="CBM_sf_5/12"/>
</dbReference>
<dbReference type="GO" id="GO:0004553">
    <property type="term" value="F:hydrolase activity, hydrolyzing O-glycosyl compounds"/>
    <property type="evidence" value="ECO:0007669"/>
    <property type="project" value="InterPro"/>
</dbReference>
<dbReference type="GO" id="GO:0005576">
    <property type="term" value="C:extracellular region"/>
    <property type="evidence" value="ECO:0007669"/>
    <property type="project" value="InterPro"/>
</dbReference>
<sequence>MPRTRLDSAGNPSPLRPRRAHNGRMWKAKWWTRNEEPGTTGQWGGWQDEGAC</sequence>
<evidence type="ECO:0000313" key="2">
    <source>
        <dbReference type="EMBL" id="WTU38993.1"/>
    </source>
</evidence>
<dbReference type="GO" id="GO:0030246">
    <property type="term" value="F:carbohydrate binding"/>
    <property type="evidence" value="ECO:0007669"/>
    <property type="project" value="InterPro"/>
</dbReference>
<feature type="region of interest" description="Disordered" evidence="1">
    <location>
        <begin position="33"/>
        <end position="52"/>
    </location>
</feature>